<dbReference type="Proteomes" id="UP000008370">
    <property type="component" value="Unassembled WGS sequence"/>
</dbReference>
<evidence type="ECO:0000313" key="1">
    <source>
        <dbReference type="EMBL" id="EKM52576.1"/>
    </source>
</evidence>
<keyword evidence="2" id="KW-1185">Reference proteome</keyword>
<dbReference type="Gene3D" id="3.90.228.10">
    <property type="match status" value="1"/>
</dbReference>
<dbReference type="AlphaFoldDB" id="K5URQ3"/>
<dbReference type="GeneID" id="18911344"/>
<evidence type="ECO:0008006" key="3">
    <source>
        <dbReference type="Google" id="ProtNLM"/>
    </source>
</evidence>
<name>K5URQ3_PHACS</name>
<dbReference type="EMBL" id="JH930475">
    <property type="protein sequence ID" value="EKM52576.1"/>
    <property type="molecule type" value="Genomic_DNA"/>
</dbReference>
<accession>K5URQ3</accession>
<dbReference type="Gene3D" id="6.20.320.10">
    <property type="match status" value="1"/>
</dbReference>
<dbReference type="InParanoid" id="K5URQ3"/>
<dbReference type="HOGENOM" id="CLU_039434_0_1_1"/>
<organism evidence="1 2">
    <name type="scientific">Phanerochaete carnosa (strain HHB-10118-sp)</name>
    <name type="common">White-rot fungus</name>
    <name type="synonym">Peniophora carnosa</name>
    <dbReference type="NCBI Taxonomy" id="650164"/>
    <lineage>
        <taxon>Eukaryota</taxon>
        <taxon>Fungi</taxon>
        <taxon>Dikarya</taxon>
        <taxon>Basidiomycota</taxon>
        <taxon>Agaricomycotina</taxon>
        <taxon>Agaricomycetes</taxon>
        <taxon>Polyporales</taxon>
        <taxon>Phanerochaetaceae</taxon>
        <taxon>Phanerochaete</taxon>
    </lineage>
</organism>
<protein>
    <recommendedName>
        <fullName evidence="3">PARP catalytic domain-containing protein</fullName>
    </recommendedName>
</protein>
<dbReference type="KEGG" id="pco:PHACADRAFT_198629"/>
<dbReference type="RefSeq" id="XP_007398918.1">
    <property type="nucleotide sequence ID" value="XM_007398856.1"/>
</dbReference>
<gene>
    <name evidence="1" type="ORF">PHACADRAFT_198629</name>
</gene>
<reference evidence="1 2" key="1">
    <citation type="journal article" date="2012" name="BMC Genomics">
        <title>Comparative genomics of the white-rot fungi, Phanerochaete carnosa and P. chrysosporium, to elucidate the genetic basis of the distinct wood types they colonize.</title>
        <authorList>
            <person name="Suzuki H."/>
            <person name="MacDonald J."/>
            <person name="Syed K."/>
            <person name="Salamov A."/>
            <person name="Hori C."/>
            <person name="Aerts A."/>
            <person name="Henrissat B."/>
            <person name="Wiebenga A."/>
            <person name="vanKuyk P.A."/>
            <person name="Barry K."/>
            <person name="Lindquist E."/>
            <person name="LaButti K."/>
            <person name="Lapidus A."/>
            <person name="Lucas S."/>
            <person name="Coutinho P."/>
            <person name="Gong Y."/>
            <person name="Samejima M."/>
            <person name="Mahadevan R."/>
            <person name="Abou-Zaid M."/>
            <person name="de Vries R.P."/>
            <person name="Igarashi K."/>
            <person name="Yadav J.S."/>
            <person name="Grigoriev I.V."/>
            <person name="Master E.R."/>
        </authorList>
    </citation>
    <scope>NUCLEOTIDE SEQUENCE [LARGE SCALE GENOMIC DNA]</scope>
    <source>
        <strain evidence="1 2">HHB-10118-sp</strain>
    </source>
</reference>
<evidence type="ECO:0000313" key="2">
    <source>
        <dbReference type="Proteomes" id="UP000008370"/>
    </source>
</evidence>
<dbReference type="OrthoDB" id="9514740at2759"/>
<proteinExistence type="predicted"/>
<sequence length="287" mass="32431">MSSNTCALAGCFAAVWVDRNGVPSQYCSRSHMSAATQHPPQSQQSQLCKNCGVKPVFVENGKGQFLPVFCTVKMCQFVPSESKQWAPSEPGRHVSSRRFFSKCHRHMSNLKVFYEQWKHPNKKRPEVVKVYKVYPQNSHMQRFQAYKARVPDNSRRRWHGTTRRCRIGDSAQNLNFCFNAQCAMCNILQTSFDLSRAARGPGSYQRFGAVDYIDEAGGSSYRAMILTDVTMGKAAKLRSEDRTLTQAPPGYDSVVGEPGFTSCVKYDEAVVYKNEAIRPLYLVILKP</sequence>
<dbReference type="SUPFAM" id="SSF56399">
    <property type="entry name" value="ADP-ribosylation"/>
    <property type="match status" value="1"/>
</dbReference>